<feature type="transmembrane region" description="Helical" evidence="2">
    <location>
        <begin position="33"/>
        <end position="51"/>
    </location>
</feature>
<keyword evidence="2" id="KW-1133">Transmembrane helix</keyword>
<reference evidence="3" key="1">
    <citation type="submission" date="2023-06" db="EMBL/GenBank/DDBJ databases">
        <authorList>
            <consortium name="Lawrence Berkeley National Laboratory"/>
            <person name="Ahrendt S."/>
            <person name="Sahu N."/>
            <person name="Indic B."/>
            <person name="Wong-Bajracharya J."/>
            <person name="Merenyi Z."/>
            <person name="Ke H.-M."/>
            <person name="Monk M."/>
            <person name="Kocsube S."/>
            <person name="Drula E."/>
            <person name="Lipzen A."/>
            <person name="Balint B."/>
            <person name="Henrissat B."/>
            <person name="Andreopoulos B."/>
            <person name="Martin F.M."/>
            <person name="Harder C.B."/>
            <person name="Rigling D."/>
            <person name="Ford K.L."/>
            <person name="Foster G.D."/>
            <person name="Pangilinan J."/>
            <person name="Papanicolaou A."/>
            <person name="Barry K."/>
            <person name="LaButti K."/>
            <person name="Viragh M."/>
            <person name="Koriabine M."/>
            <person name="Yan M."/>
            <person name="Riley R."/>
            <person name="Champramary S."/>
            <person name="Plett K.L."/>
            <person name="Tsai I.J."/>
            <person name="Slot J."/>
            <person name="Sipos G."/>
            <person name="Plett J."/>
            <person name="Nagy L.G."/>
            <person name="Grigoriev I.V."/>
        </authorList>
    </citation>
    <scope>NUCLEOTIDE SEQUENCE</scope>
    <source>
        <strain evidence="3">CCBAS 213</strain>
    </source>
</reference>
<organism evidence="3 4">
    <name type="scientific">Armillaria tabescens</name>
    <name type="common">Ringless honey mushroom</name>
    <name type="synonym">Agaricus tabescens</name>
    <dbReference type="NCBI Taxonomy" id="1929756"/>
    <lineage>
        <taxon>Eukaryota</taxon>
        <taxon>Fungi</taxon>
        <taxon>Dikarya</taxon>
        <taxon>Basidiomycota</taxon>
        <taxon>Agaricomycotina</taxon>
        <taxon>Agaricomycetes</taxon>
        <taxon>Agaricomycetidae</taxon>
        <taxon>Agaricales</taxon>
        <taxon>Marasmiineae</taxon>
        <taxon>Physalacriaceae</taxon>
        <taxon>Desarmillaria</taxon>
    </lineage>
</organism>
<dbReference type="EMBL" id="JAUEPS010000019">
    <property type="protein sequence ID" value="KAK0457970.1"/>
    <property type="molecule type" value="Genomic_DNA"/>
</dbReference>
<evidence type="ECO:0000313" key="4">
    <source>
        <dbReference type="Proteomes" id="UP001175211"/>
    </source>
</evidence>
<keyword evidence="2" id="KW-0472">Membrane</keyword>
<evidence type="ECO:0008006" key="5">
    <source>
        <dbReference type="Google" id="ProtNLM"/>
    </source>
</evidence>
<protein>
    <recommendedName>
        <fullName evidence="5">Transmembrane protein</fullName>
    </recommendedName>
</protein>
<feature type="transmembrane region" description="Helical" evidence="2">
    <location>
        <begin position="125"/>
        <end position="144"/>
    </location>
</feature>
<evidence type="ECO:0000256" key="2">
    <source>
        <dbReference type="SAM" id="Phobius"/>
    </source>
</evidence>
<sequence>MPDFLHSHGTGSAAALKPRFPTPIPHPENKASTSMNILGLVVVFSIAYAYVDEVIHGPRPIITTHIILILAVFCAVFIAGNVLWPLLWTGLEIITSVIGWLTEFIIFVYFIIGCLLVFLVIGTLALFFISLLSYILMIIAILVVSA</sequence>
<feature type="transmembrane region" description="Helical" evidence="2">
    <location>
        <begin position="63"/>
        <end position="87"/>
    </location>
</feature>
<dbReference type="Proteomes" id="UP001175211">
    <property type="component" value="Unassembled WGS sequence"/>
</dbReference>
<keyword evidence="2" id="KW-0812">Transmembrane</keyword>
<dbReference type="RefSeq" id="XP_060330262.1">
    <property type="nucleotide sequence ID" value="XM_060473277.1"/>
</dbReference>
<evidence type="ECO:0000313" key="3">
    <source>
        <dbReference type="EMBL" id="KAK0457970.1"/>
    </source>
</evidence>
<feature type="transmembrane region" description="Helical" evidence="2">
    <location>
        <begin position="93"/>
        <end position="118"/>
    </location>
</feature>
<dbReference type="AlphaFoldDB" id="A0AA39N5G6"/>
<evidence type="ECO:0000256" key="1">
    <source>
        <dbReference type="SAM" id="MobiDB-lite"/>
    </source>
</evidence>
<keyword evidence="4" id="KW-1185">Reference proteome</keyword>
<name>A0AA39N5G6_ARMTA</name>
<proteinExistence type="predicted"/>
<dbReference type="GeneID" id="85356825"/>
<accession>A0AA39N5G6</accession>
<feature type="region of interest" description="Disordered" evidence="1">
    <location>
        <begin position="1"/>
        <end position="21"/>
    </location>
</feature>
<gene>
    <name evidence="3" type="ORF">EV420DRAFT_1545633</name>
</gene>
<comment type="caution">
    <text evidence="3">The sequence shown here is derived from an EMBL/GenBank/DDBJ whole genome shotgun (WGS) entry which is preliminary data.</text>
</comment>